<name>A0A1I7VNZ5_LOALO</name>
<keyword evidence="2" id="KW-0677">Repeat</keyword>
<dbReference type="RefSeq" id="XP_003138095.2">
    <property type="nucleotide sequence ID" value="XM_003138047.2"/>
</dbReference>
<gene>
    <name evidence="3 5" type="ORF">LOAG_02509</name>
</gene>
<evidence type="ECO:0000256" key="1">
    <source>
        <dbReference type="ARBA" id="ARBA00022441"/>
    </source>
</evidence>
<dbReference type="WBParaSite" id="EN70_463">
    <property type="protein sequence ID" value="EN70_463"/>
    <property type="gene ID" value="EN70_463"/>
</dbReference>
<dbReference type="KEGG" id="loa:LOAG_02509"/>
<dbReference type="GeneID" id="9939900"/>
<reference evidence="3 4" key="1">
    <citation type="submission" date="2012-04" db="EMBL/GenBank/DDBJ databases">
        <title>The Genome Sequence of Loa loa.</title>
        <authorList>
            <consortium name="The Broad Institute Genome Sequencing Platform"/>
            <consortium name="Broad Institute Genome Sequencing Center for Infectious Disease"/>
            <person name="Nutman T.B."/>
            <person name="Fink D.L."/>
            <person name="Russ C."/>
            <person name="Young S."/>
            <person name="Zeng Q."/>
            <person name="Gargeya S."/>
            <person name="Alvarado L."/>
            <person name="Berlin A."/>
            <person name="Chapman S.B."/>
            <person name="Chen Z."/>
            <person name="Freedman E."/>
            <person name="Gellesch M."/>
            <person name="Goldberg J."/>
            <person name="Griggs A."/>
            <person name="Gujja S."/>
            <person name="Heilman E.R."/>
            <person name="Heiman D."/>
            <person name="Howarth C."/>
            <person name="Mehta T."/>
            <person name="Neiman D."/>
            <person name="Pearson M."/>
            <person name="Roberts A."/>
            <person name="Saif S."/>
            <person name="Shea T."/>
            <person name="Shenoy N."/>
            <person name="Sisk P."/>
            <person name="Stolte C."/>
            <person name="Sykes S."/>
            <person name="White J."/>
            <person name="Yandava C."/>
            <person name="Haas B."/>
            <person name="Henn M.R."/>
            <person name="Nusbaum C."/>
            <person name="Birren B."/>
        </authorList>
    </citation>
    <scope>NUCLEOTIDE SEQUENCE [LARGE SCALE GENOMIC DNA]</scope>
</reference>
<dbReference type="CTD" id="9939900"/>
<dbReference type="PANTHER" id="PTHR46228">
    <property type="entry name" value="KELCH DOMAIN-CONTAINING PROTEIN"/>
    <property type="match status" value="1"/>
</dbReference>
<sequence length="515" mass="58353">MDVALNEEAIYPQALLKCHTVIHVKVQTTSMYTPFRRIATFTDAEVVVTQRDQDSICDKDGFTQWIVLMMFGGPPEGAEVTWNNQRLPHQILDDDSREISPVVGHTMIQYKKSLIVWGGYHHAEDNDFRYRSSTFLYILPAGLLTGCNDVKWILYHVPHGDVPPSTSGACAVLCDCYIFIFGGYVRRSTPNNILEGHSSAMYVLDLVQERWSLIVTDDDSLIPTPRDKMAGWCYKTKCYYFGGYGPRPFDMPNPAQYLRDVGEFVADETSPFSWNNQLLIFDPDPRKQLNWTLAKVGGTVPSARAASACTFLERFDGILLFGGRNKNQRLNDLYLLDLSSLIWTQIDVTGINEPEGRTWCSLNTLHSNQALVYGGYSNGGQALSDFWKVEVKKDRSGRCVGTWTAVDIGHETKFRRLWHTGAVVEGQLFVCGGTDALEEHIKIRSVLKKRMEPLSLLTICLGVLYPIANEVSVLPIPLQLHFAWARYVLSRGYQALHMDTEYFKRYKLLTILETC</sequence>
<dbReference type="InterPro" id="IPR015915">
    <property type="entry name" value="Kelch-typ_b-propeller"/>
</dbReference>
<dbReference type="eggNOG" id="KOG0379">
    <property type="taxonomic scope" value="Eukaryota"/>
</dbReference>
<dbReference type="OrthoDB" id="432528at2759"/>
<accession>A0A1S0U6V8</accession>
<evidence type="ECO:0000313" key="4">
    <source>
        <dbReference type="Proteomes" id="UP000095285"/>
    </source>
</evidence>
<reference evidence="5" key="2">
    <citation type="submission" date="2016-11" db="UniProtKB">
        <authorList>
            <consortium name="WormBaseParasite"/>
        </authorList>
    </citation>
    <scope>IDENTIFICATION</scope>
</reference>
<keyword evidence="1" id="KW-0880">Kelch repeat</keyword>
<dbReference type="OMA" id="KWILYHV"/>
<dbReference type="Gene3D" id="2.120.10.80">
    <property type="entry name" value="Kelch-type beta propeller"/>
    <property type="match status" value="2"/>
</dbReference>
<organism evidence="4 5">
    <name type="scientific">Loa loa</name>
    <name type="common">Eye worm</name>
    <name type="synonym">Filaria loa</name>
    <dbReference type="NCBI Taxonomy" id="7209"/>
    <lineage>
        <taxon>Eukaryota</taxon>
        <taxon>Metazoa</taxon>
        <taxon>Ecdysozoa</taxon>
        <taxon>Nematoda</taxon>
        <taxon>Chromadorea</taxon>
        <taxon>Rhabditida</taxon>
        <taxon>Spirurina</taxon>
        <taxon>Spiruromorpha</taxon>
        <taxon>Filarioidea</taxon>
        <taxon>Onchocercidae</taxon>
        <taxon>Loa</taxon>
    </lineage>
</organism>
<dbReference type="AlphaFoldDB" id="A0A1I7VNZ5"/>
<evidence type="ECO:0000313" key="5">
    <source>
        <dbReference type="WBParaSite" id="EN70_463"/>
    </source>
</evidence>
<dbReference type="PANTHER" id="PTHR46228:SF2">
    <property type="entry name" value="KELCH REPEAT PROTEIN (AFU_ORTHOLOGUE AFUA_4G14350)"/>
    <property type="match status" value="1"/>
</dbReference>
<protein>
    <submittedName>
        <fullName evidence="5">Kelch domain-containing protein</fullName>
    </submittedName>
</protein>
<evidence type="ECO:0000313" key="3">
    <source>
        <dbReference type="EMBL" id="EFO25972.2"/>
    </source>
</evidence>
<dbReference type="EMBL" id="JH712075">
    <property type="protein sequence ID" value="EFO25972.2"/>
    <property type="molecule type" value="Genomic_DNA"/>
</dbReference>
<keyword evidence="4" id="KW-1185">Reference proteome</keyword>
<evidence type="ECO:0000256" key="2">
    <source>
        <dbReference type="ARBA" id="ARBA00022737"/>
    </source>
</evidence>
<dbReference type="Proteomes" id="UP000095285">
    <property type="component" value="Unassembled WGS sequence"/>
</dbReference>
<dbReference type="STRING" id="7209.A0A1I7VNZ5"/>
<accession>A0A1I7VNZ5</accession>
<dbReference type="Pfam" id="PF24681">
    <property type="entry name" value="Kelch_KLHDC2_KLHL20_DRC7"/>
    <property type="match status" value="2"/>
</dbReference>
<proteinExistence type="predicted"/>
<dbReference type="SUPFAM" id="SSF117281">
    <property type="entry name" value="Kelch motif"/>
    <property type="match status" value="1"/>
</dbReference>